<accession>A0AAW2NNX3</accession>
<dbReference type="Gene3D" id="3.30.70.270">
    <property type="match status" value="1"/>
</dbReference>
<keyword evidence="6" id="KW-0378">Hydrolase</keyword>
<dbReference type="Pfam" id="PF00078">
    <property type="entry name" value="RVT_1"/>
    <property type="match status" value="1"/>
</dbReference>
<organism evidence="9">
    <name type="scientific">Sesamum radiatum</name>
    <name type="common">Black benniseed</name>
    <dbReference type="NCBI Taxonomy" id="300843"/>
    <lineage>
        <taxon>Eukaryota</taxon>
        <taxon>Viridiplantae</taxon>
        <taxon>Streptophyta</taxon>
        <taxon>Embryophyta</taxon>
        <taxon>Tracheophyta</taxon>
        <taxon>Spermatophyta</taxon>
        <taxon>Magnoliopsida</taxon>
        <taxon>eudicotyledons</taxon>
        <taxon>Gunneridae</taxon>
        <taxon>Pentapetalae</taxon>
        <taxon>asterids</taxon>
        <taxon>lamiids</taxon>
        <taxon>Lamiales</taxon>
        <taxon>Pedaliaceae</taxon>
        <taxon>Sesamum</taxon>
    </lineage>
</organism>
<dbReference type="CDD" id="cd01647">
    <property type="entry name" value="RT_LTR"/>
    <property type="match status" value="1"/>
</dbReference>
<evidence type="ECO:0000256" key="5">
    <source>
        <dbReference type="ARBA" id="ARBA00022759"/>
    </source>
</evidence>
<dbReference type="PROSITE" id="PS50878">
    <property type="entry name" value="RT_POL"/>
    <property type="match status" value="1"/>
</dbReference>
<reference evidence="9" key="2">
    <citation type="journal article" date="2024" name="Plant">
        <title>Genomic evolution and insights into agronomic trait innovations of Sesamum species.</title>
        <authorList>
            <person name="Miao H."/>
            <person name="Wang L."/>
            <person name="Qu L."/>
            <person name="Liu H."/>
            <person name="Sun Y."/>
            <person name="Le M."/>
            <person name="Wang Q."/>
            <person name="Wei S."/>
            <person name="Zheng Y."/>
            <person name="Lin W."/>
            <person name="Duan Y."/>
            <person name="Cao H."/>
            <person name="Xiong S."/>
            <person name="Wang X."/>
            <person name="Wei L."/>
            <person name="Li C."/>
            <person name="Ma Q."/>
            <person name="Ju M."/>
            <person name="Zhao R."/>
            <person name="Li G."/>
            <person name="Mu C."/>
            <person name="Tian Q."/>
            <person name="Mei H."/>
            <person name="Zhang T."/>
            <person name="Gao T."/>
            <person name="Zhang H."/>
        </authorList>
    </citation>
    <scope>NUCLEOTIDE SEQUENCE</scope>
    <source>
        <strain evidence="9">G02</strain>
    </source>
</reference>
<keyword evidence="1" id="KW-0645">Protease</keyword>
<dbReference type="GO" id="GO:0004519">
    <property type="term" value="F:endonuclease activity"/>
    <property type="evidence" value="ECO:0007669"/>
    <property type="project" value="UniProtKB-KW"/>
</dbReference>
<keyword evidence="7" id="KW-0695">RNA-directed DNA polymerase</keyword>
<sequence>MAKLISENVTGGNYLTQHEPSPPLYCWLRKKDGSWQFCADYRGLNIITICDRFPIPTVGELLDELHEATVFSKLDLRAGYHQIPVAPEDIYKTAFRTVDGYFEFLVMPFGLTNAPSAFQAIINNMFHPIFRRFVLVFFDNILVYNPSSPSHLQRLTTILQVLQSNSLYAKLPKCCFSVPSVDYLGHVIFEVGVSID</sequence>
<evidence type="ECO:0000259" key="8">
    <source>
        <dbReference type="PROSITE" id="PS50878"/>
    </source>
</evidence>
<dbReference type="InterPro" id="IPR043502">
    <property type="entry name" value="DNA/RNA_pol_sf"/>
</dbReference>
<protein>
    <submittedName>
        <fullName evidence="9">Polyprotein P3</fullName>
    </submittedName>
</protein>
<dbReference type="AlphaFoldDB" id="A0AAW2NNX3"/>
<dbReference type="GO" id="GO:0008233">
    <property type="term" value="F:peptidase activity"/>
    <property type="evidence" value="ECO:0007669"/>
    <property type="project" value="UniProtKB-KW"/>
</dbReference>
<proteinExistence type="predicted"/>
<dbReference type="PANTHER" id="PTHR24559">
    <property type="entry name" value="TRANSPOSON TY3-I GAG-POL POLYPROTEIN"/>
    <property type="match status" value="1"/>
</dbReference>
<keyword evidence="2" id="KW-0808">Transferase</keyword>
<dbReference type="InterPro" id="IPR053134">
    <property type="entry name" value="RNA-dir_DNA_polymerase"/>
</dbReference>
<evidence type="ECO:0000256" key="7">
    <source>
        <dbReference type="ARBA" id="ARBA00022918"/>
    </source>
</evidence>
<keyword evidence="5" id="KW-0255">Endonuclease</keyword>
<dbReference type="InterPro" id="IPR043128">
    <property type="entry name" value="Rev_trsase/Diguanyl_cyclase"/>
</dbReference>
<dbReference type="GO" id="GO:0003964">
    <property type="term" value="F:RNA-directed DNA polymerase activity"/>
    <property type="evidence" value="ECO:0007669"/>
    <property type="project" value="UniProtKB-KW"/>
</dbReference>
<dbReference type="PANTHER" id="PTHR24559:SF434">
    <property type="entry name" value="RNA-DIRECTED DNA POLYMERASE HOMOLOG"/>
    <property type="match status" value="1"/>
</dbReference>
<keyword evidence="4" id="KW-0540">Nuclease</keyword>
<gene>
    <name evidence="9" type="ORF">Sradi_4376700</name>
</gene>
<evidence type="ECO:0000256" key="4">
    <source>
        <dbReference type="ARBA" id="ARBA00022722"/>
    </source>
</evidence>
<evidence type="ECO:0000256" key="1">
    <source>
        <dbReference type="ARBA" id="ARBA00022670"/>
    </source>
</evidence>
<feature type="domain" description="Reverse transcriptase" evidence="8">
    <location>
        <begin position="1"/>
        <end position="188"/>
    </location>
</feature>
<comment type="caution">
    <text evidence="9">The sequence shown here is derived from an EMBL/GenBank/DDBJ whole genome shotgun (WGS) entry which is preliminary data.</text>
</comment>
<dbReference type="Gene3D" id="3.10.10.10">
    <property type="entry name" value="HIV Type 1 Reverse Transcriptase, subunit A, domain 1"/>
    <property type="match status" value="1"/>
</dbReference>
<keyword evidence="3" id="KW-0548">Nucleotidyltransferase</keyword>
<evidence type="ECO:0000313" key="9">
    <source>
        <dbReference type="EMBL" id="KAL0345454.1"/>
    </source>
</evidence>
<evidence type="ECO:0000256" key="2">
    <source>
        <dbReference type="ARBA" id="ARBA00022679"/>
    </source>
</evidence>
<evidence type="ECO:0000256" key="6">
    <source>
        <dbReference type="ARBA" id="ARBA00022801"/>
    </source>
</evidence>
<dbReference type="SUPFAM" id="SSF56672">
    <property type="entry name" value="DNA/RNA polymerases"/>
    <property type="match status" value="1"/>
</dbReference>
<dbReference type="EMBL" id="JACGWJ010000019">
    <property type="protein sequence ID" value="KAL0345454.1"/>
    <property type="molecule type" value="Genomic_DNA"/>
</dbReference>
<reference evidence="9" key="1">
    <citation type="submission" date="2020-06" db="EMBL/GenBank/DDBJ databases">
        <authorList>
            <person name="Li T."/>
            <person name="Hu X."/>
            <person name="Zhang T."/>
            <person name="Song X."/>
            <person name="Zhang H."/>
            <person name="Dai N."/>
            <person name="Sheng W."/>
            <person name="Hou X."/>
            <person name="Wei L."/>
        </authorList>
    </citation>
    <scope>NUCLEOTIDE SEQUENCE</scope>
    <source>
        <strain evidence="9">G02</strain>
        <tissue evidence="9">Leaf</tissue>
    </source>
</reference>
<dbReference type="GO" id="GO:0006508">
    <property type="term" value="P:proteolysis"/>
    <property type="evidence" value="ECO:0007669"/>
    <property type="project" value="UniProtKB-KW"/>
</dbReference>
<dbReference type="FunFam" id="3.10.10.10:FF:000007">
    <property type="entry name" value="Retrovirus-related Pol polyprotein from transposon 17.6-like Protein"/>
    <property type="match status" value="1"/>
</dbReference>
<evidence type="ECO:0000256" key="3">
    <source>
        <dbReference type="ARBA" id="ARBA00022695"/>
    </source>
</evidence>
<name>A0AAW2NNX3_SESRA</name>
<dbReference type="InterPro" id="IPR000477">
    <property type="entry name" value="RT_dom"/>
</dbReference>